<gene>
    <name evidence="2" type="ORF">D3871_24675</name>
</gene>
<dbReference type="InterPro" id="IPR023614">
    <property type="entry name" value="Porin_dom_sf"/>
</dbReference>
<dbReference type="RefSeq" id="WP_119771774.1">
    <property type="nucleotide sequence ID" value="NZ_QYUO01000003.1"/>
</dbReference>
<sequence>MKNSVIQTILVSLLGCILSPLTGFAEDINNDERLLTLRGFGTIGALYNTVDDADYVRTLLQPEGAGRTRRLDLGTDSILGVQLDAAPERDLSGMLQIVAHRRMDKSYRPEVTWAFAKFRHDEHTEARVGRLGFDVYMLADSRNVGYSYLWVRPPVDFFSPWALTYFDGADLVFKHAFHGAEAKVKVYAGRPKEKLLGETGSYDWSKTQLFGVHAEYQSDKWRYRLGYAQIKITEEAPGGDAILAILRSPIANALSGSASSAFADDIALTGKSIRFLSAGAVYEDGPWQAQGMVSRIRAVSSAYPDLKAGYITLGYRKGDWTPYFTLSAISPSGSPRSSGLPPAGAFAPLVAWLDRLHPSLAASQTTQAVGVRYDFARNAAFKVQLDSVHVRNNTLWTNAQPADWRGRATLFSVAVDFIF</sequence>
<keyword evidence="3" id="KW-1185">Reference proteome</keyword>
<dbReference type="SUPFAM" id="SSF56935">
    <property type="entry name" value="Porins"/>
    <property type="match status" value="1"/>
</dbReference>
<comment type="caution">
    <text evidence="2">The sequence shown here is derived from an EMBL/GenBank/DDBJ whole genome shotgun (WGS) entry which is preliminary data.</text>
</comment>
<dbReference type="Gene3D" id="2.40.160.10">
    <property type="entry name" value="Porin"/>
    <property type="match status" value="1"/>
</dbReference>
<evidence type="ECO:0000313" key="3">
    <source>
        <dbReference type="Proteomes" id="UP000265955"/>
    </source>
</evidence>
<evidence type="ECO:0008006" key="4">
    <source>
        <dbReference type="Google" id="ProtNLM"/>
    </source>
</evidence>
<name>A0A3A3FEW3_9BURK</name>
<protein>
    <recommendedName>
        <fullName evidence="4">Porin</fullName>
    </recommendedName>
</protein>
<evidence type="ECO:0000256" key="1">
    <source>
        <dbReference type="SAM" id="SignalP"/>
    </source>
</evidence>
<reference evidence="3" key="1">
    <citation type="submission" date="2018-09" db="EMBL/GenBank/DDBJ databases">
        <authorList>
            <person name="Zhu H."/>
        </authorList>
    </citation>
    <scope>NUCLEOTIDE SEQUENCE [LARGE SCALE GENOMIC DNA]</scope>
    <source>
        <strain evidence="3">K1R23-30</strain>
    </source>
</reference>
<organism evidence="2 3">
    <name type="scientific">Noviherbaspirillum saxi</name>
    <dbReference type="NCBI Taxonomy" id="2320863"/>
    <lineage>
        <taxon>Bacteria</taxon>
        <taxon>Pseudomonadati</taxon>
        <taxon>Pseudomonadota</taxon>
        <taxon>Betaproteobacteria</taxon>
        <taxon>Burkholderiales</taxon>
        <taxon>Oxalobacteraceae</taxon>
        <taxon>Noviherbaspirillum</taxon>
    </lineage>
</organism>
<dbReference type="EMBL" id="QYUO01000003">
    <property type="protein sequence ID" value="RJF91876.1"/>
    <property type="molecule type" value="Genomic_DNA"/>
</dbReference>
<dbReference type="PROSITE" id="PS51257">
    <property type="entry name" value="PROKAR_LIPOPROTEIN"/>
    <property type="match status" value="1"/>
</dbReference>
<proteinExistence type="predicted"/>
<evidence type="ECO:0000313" key="2">
    <source>
        <dbReference type="EMBL" id="RJF91876.1"/>
    </source>
</evidence>
<dbReference type="Proteomes" id="UP000265955">
    <property type="component" value="Unassembled WGS sequence"/>
</dbReference>
<dbReference type="OrthoDB" id="197869at2"/>
<feature type="chain" id="PRO_5017317611" description="Porin" evidence="1">
    <location>
        <begin position="26"/>
        <end position="419"/>
    </location>
</feature>
<feature type="signal peptide" evidence="1">
    <location>
        <begin position="1"/>
        <end position="25"/>
    </location>
</feature>
<dbReference type="AlphaFoldDB" id="A0A3A3FEW3"/>
<keyword evidence="1" id="KW-0732">Signal</keyword>
<accession>A0A3A3FEW3</accession>